<comment type="caution">
    <text evidence="4">The sequence shown here is derived from an EMBL/GenBank/DDBJ whole genome shotgun (WGS) entry which is preliminary data.</text>
</comment>
<sequence>MKKILLSVGDLGGINPYLIYIVAKKYKDVNFELSISEKIFYDILKNFKIDKRLKNLFFDFPKVNISGIDFGKPSKKSTQLSIISLDFSIQKIKKGKNKYYGLLTMPICKEEVGKFIKGFGGHTEYLEQKFGKKLSMLLYSKRISVLPLTRHIKLENVENEIFKSEIKKQIKNLFDFYKNFLNKKPKILFLCINPHCSDGKLLGMSDEKFKKIVLNLKKEFKNIDGPVSADSAFNESNLKRYDTFVGVYHDQVLIPFKMLSFNDGVNITLGLDFLRVSPDHGPAYDLKCKRDLIDTTSTERSVEILLNLKSSQK</sequence>
<proteinExistence type="predicted"/>
<dbReference type="Proteomes" id="UP000053467">
    <property type="component" value="Unassembled WGS sequence"/>
</dbReference>
<reference evidence="5" key="1">
    <citation type="journal article" date="2015" name="MBio">
        <title>Genome-Resolved Metagenomic Analysis Reveals Roles for Candidate Phyla and Other Microbial Community Members in Biogeochemical Transformations in Oil Reservoirs.</title>
        <authorList>
            <person name="Hu P."/>
            <person name="Tom L."/>
            <person name="Singh A."/>
            <person name="Thomas B.C."/>
            <person name="Baker B.J."/>
            <person name="Piceno Y.M."/>
            <person name="Andersen G.L."/>
            <person name="Banfield J.F."/>
        </authorList>
    </citation>
    <scope>NUCLEOTIDE SEQUENCE [LARGE SCALE GENOMIC DNA]</scope>
</reference>
<dbReference type="InterPro" id="IPR005255">
    <property type="entry name" value="PdxA_fam"/>
</dbReference>
<gene>
    <name evidence="4" type="ORF">XE03_0322</name>
</gene>
<evidence type="ECO:0000313" key="5">
    <source>
        <dbReference type="Proteomes" id="UP000053467"/>
    </source>
</evidence>
<dbReference type="EMBL" id="LGGX01000002">
    <property type="protein sequence ID" value="KUK87803.1"/>
    <property type="molecule type" value="Genomic_DNA"/>
</dbReference>
<dbReference type="SUPFAM" id="SSF53659">
    <property type="entry name" value="Isocitrate/Isopropylmalate dehydrogenase-like"/>
    <property type="match status" value="1"/>
</dbReference>
<dbReference type="GO" id="GO:0051287">
    <property type="term" value="F:NAD binding"/>
    <property type="evidence" value="ECO:0007669"/>
    <property type="project" value="InterPro"/>
</dbReference>
<dbReference type="AlphaFoldDB" id="A0A101I371"/>
<evidence type="ECO:0000313" key="4">
    <source>
        <dbReference type="EMBL" id="KUK87803.1"/>
    </source>
</evidence>
<dbReference type="PANTHER" id="PTHR30004:SF6">
    <property type="entry name" value="D-THREONATE 4-PHOSPHATE DEHYDROGENASE"/>
    <property type="match status" value="1"/>
</dbReference>
<dbReference type="Gene3D" id="3.40.718.10">
    <property type="entry name" value="Isopropylmalate Dehydrogenase"/>
    <property type="match status" value="1"/>
</dbReference>
<accession>A0A101I371</accession>
<dbReference type="GO" id="GO:0046872">
    <property type="term" value="F:metal ion binding"/>
    <property type="evidence" value="ECO:0007669"/>
    <property type="project" value="UniProtKB-KW"/>
</dbReference>
<name>A0A101I371_UNCT6</name>
<keyword evidence="3" id="KW-0520">NAD</keyword>
<dbReference type="GO" id="GO:0016491">
    <property type="term" value="F:oxidoreductase activity"/>
    <property type="evidence" value="ECO:0007669"/>
    <property type="project" value="UniProtKB-KW"/>
</dbReference>
<keyword evidence="1" id="KW-0479">Metal-binding</keyword>
<evidence type="ECO:0000256" key="3">
    <source>
        <dbReference type="ARBA" id="ARBA00023027"/>
    </source>
</evidence>
<evidence type="ECO:0000256" key="2">
    <source>
        <dbReference type="ARBA" id="ARBA00023002"/>
    </source>
</evidence>
<dbReference type="Pfam" id="PF04166">
    <property type="entry name" value="PdxA"/>
    <property type="match status" value="1"/>
</dbReference>
<dbReference type="PANTHER" id="PTHR30004">
    <property type="entry name" value="4-HYDROXYTHREONINE-4-PHOSPHATE DEHYDROGENASE"/>
    <property type="match status" value="1"/>
</dbReference>
<organism evidence="4 5">
    <name type="scientific">candidate division TA06 bacterium 34_109</name>
    <dbReference type="NCBI Taxonomy" id="1635277"/>
    <lineage>
        <taxon>Bacteria</taxon>
        <taxon>Bacteria division TA06</taxon>
    </lineage>
</organism>
<keyword evidence="2" id="KW-0560">Oxidoreductase</keyword>
<evidence type="ECO:0000256" key="1">
    <source>
        <dbReference type="ARBA" id="ARBA00022723"/>
    </source>
</evidence>
<protein>
    <submittedName>
        <fullName evidence="4">4-hydroxythreonine-4-phosphate dehydrogenase</fullName>
    </submittedName>
</protein>